<comment type="caution">
    <text evidence="1">The sequence shown here is derived from an EMBL/GenBank/DDBJ whole genome shotgun (WGS) entry which is preliminary data.</text>
</comment>
<evidence type="ECO:0000313" key="2">
    <source>
        <dbReference type="Proteomes" id="UP000195221"/>
    </source>
</evidence>
<sequence length="73" mass="7962">MDVMDDELLLFGDAEVSVGAAVNAQTVISIRDAQRKSLPRELPVDSVEWEAAALEFAKDTDRVSTGESNQSYC</sequence>
<dbReference type="AlphaFoldDB" id="A0A242MLH3"/>
<evidence type="ECO:0000313" key="1">
    <source>
        <dbReference type="EMBL" id="OTP72103.1"/>
    </source>
</evidence>
<accession>A0A242MLH3</accession>
<proteinExistence type="predicted"/>
<gene>
    <name evidence="1" type="ORF">PAMC26577_21945</name>
</gene>
<dbReference type="Proteomes" id="UP000195221">
    <property type="component" value="Unassembled WGS sequence"/>
</dbReference>
<reference evidence="1 2" key="1">
    <citation type="submission" date="2017-03" db="EMBL/GenBank/DDBJ databases">
        <title>Genome analysis of strain PAMC 26577.</title>
        <authorList>
            <person name="Oh H.-M."/>
            <person name="Yang J.-A."/>
        </authorList>
    </citation>
    <scope>NUCLEOTIDE SEQUENCE [LARGE SCALE GENOMIC DNA]</scope>
    <source>
        <strain evidence="1 2">PAMC 26577</strain>
    </source>
</reference>
<name>A0A242MLH3_CABSO</name>
<dbReference type="EMBL" id="NBTZ01000096">
    <property type="protein sequence ID" value="OTP72103.1"/>
    <property type="molecule type" value="Genomic_DNA"/>
</dbReference>
<organism evidence="1 2">
    <name type="scientific">Caballeronia sordidicola</name>
    <name type="common">Burkholderia sordidicola</name>
    <dbReference type="NCBI Taxonomy" id="196367"/>
    <lineage>
        <taxon>Bacteria</taxon>
        <taxon>Pseudomonadati</taxon>
        <taxon>Pseudomonadota</taxon>
        <taxon>Betaproteobacteria</taxon>
        <taxon>Burkholderiales</taxon>
        <taxon>Burkholderiaceae</taxon>
        <taxon>Caballeronia</taxon>
    </lineage>
</organism>
<protein>
    <submittedName>
        <fullName evidence="1">Uncharacterized protein</fullName>
    </submittedName>
</protein>